<keyword evidence="1" id="KW-0812">Transmembrane</keyword>
<evidence type="ECO:0000313" key="2">
    <source>
        <dbReference type="EMBL" id="AOC95328.1"/>
    </source>
</evidence>
<dbReference type="KEGG" id="fjg:BB050_02212"/>
<keyword evidence="1" id="KW-0472">Membrane</keyword>
<name>A0AAC9GII0_9FLAO</name>
<dbReference type="EMBL" id="CP016907">
    <property type="protein sequence ID" value="AOC95328.1"/>
    <property type="molecule type" value="Genomic_DNA"/>
</dbReference>
<evidence type="ECO:0000256" key="1">
    <source>
        <dbReference type="SAM" id="Phobius"/>
    </source>
</evidence>
<organism evidence="2 3">
    <name type="scientific">Flavobacterium anhuiense</name>
    <dbReference type="NCBI Taxonomy" id="459526"/>
    <lineage>
        <taxon>Bacteria</taxon>
        <taxon>Pseudomonadati</taxon>
        <taxon>Bacteroidota</taxon>
        <taxon>Flavobacteriia</taxon>
        <taxon>Flavobacteriales</taxon>
        <taxon>Flavobacteriaceae</taxon>
        <taxon>Flavobacterium</taxon>
    </lineage>
</organism>
<dbReference type="Proteomes" id="UP000093276">
    <property type="component" value="Chromosome"/>
</dbReference>
<proteinExistence type="predicted"/>
<gene>
    <name evidence="2" type="ORF">BB050_02212</name>
</gene>
<protein>
    <submittedName>
        <fullName evidence="2">Uncharacterized protein</fullName>
    </submittedName>
</protein>
<dbReference type="AlphaFoldDB" id="A0AAC9GII0"/>
<feature type="transmembrane region" description="Helical" evidence="1">
    <location>
        <begin position="27"/>
        <end position="49"/>
    </location>
</feature>
<evidence type="ECO:0000313" key="3">
    <source>
        <dbReference type="Proteomes" id="UP000093276"/>
    </source>
</evidence>
<sequence>MPELDYLQQELSKIFLGNNEYKAMKNFLLYVFKILVLTFVLMFIMDKVYSYAFRQSNKRSKISFIYNSPPINYDVVILGSSRANNHFVTKMFTDKGLKTFNFGMQGSKLFESDLVLKLLLEKKNKIKNVIVDVDVTLKSESKSDGTFLKFLPYFNESYVIREHFKELDDFNSFYYIPFYRYLRFDSKIGFREMLFSVLNKKSNEIDNGGYGPLPENNGNLNTEVLDFQPHRNRYYEEIKKICKVNNINLIAIMTPMCEKAIVNNYFKKVNQLYPEIYNYENIVAEDKYFSSCGHMNDMGAKVFTAKILNDFFSYECN</sequence>
<accession>A0AAC9GII0</accession>
<keyword evidence="1" id="KW-1133">Transmembrane helix</keyword>
<reference evidence="2 3" key="1">
    <citation type="submission" date="2016-08" db="EMBL/GenBank/DDBJ databases">
        <title>Complete genome sequence of Flavobacterium johnsoniae strain GSE09, a volatile-producing biocontrol agent isolated from cucumber (Cucumis sativus).</title>
        <authorList>
            <person name="Jeong J.-J."/>
            <person name="Oh J.Y."/>
            <person name="Jim Y.J."/>
            <person name="Sang M.K."/>
            <person name="Kim K.D."/>
        </authorList>
    </citation>
    <scope>NUCLEOTIDE SEQUENCE [LARGE SCALE GENOMIC DNA]</scope>
    <source>
        <strain evidence="2 3">GSE09</strain>
    </source>
</reference>